<feature type="region of interest" description="Disordered" evidence="1">
    <location>
        <begin position="1"/>
        <end position="43"/>
    </location>
</feature>
<protein>
    <recommendedName>
        <fullName evidence="5">REJ domain-containing protein</fullName>
    </recommendedName>
</protein>
<name>A0ABQ8PW69_9FUNG</name>
<keyword evidence="2" id="KW-0812">Transmembrane</keyword>
<feature type="compositionally biased region" description="Basic and acidic residues" evidence="1">
    <location>
        <begin position="1"/>
        <end position="11"/>
    </location>
</feature>
<dbReference type="EMBL" id="JANBQD010000001">
    <property type="protein sequence ID" value="KAJ1996385.1"/>
    <property type="molecule type" value="Genomic_DNA"/>
</dbReference>
<accession>A0ABQ8PW69</accession>
<keyword evidence="4" id="KW-1185">Reference proteome</keyword>
<feature type="region of interest" description="Disordered" evidence="1">
    <location>
        <begin position="62"/>
        <end position="92"/>
    </location>
</feature>
<evidence type="ECO:0008006" key="5">
    <source>
        <dbReference type="Google" id="ProtNLM"/>
    </source>
</evidence>
<gene>
    <name evidence="3" type="ORF">EDC05_000276</name>
</gene>
<comment type="caution">
    <text evidence="3">The sequence shown here is derived from an EMBL/GenBank/DDBJ whole genome shotgun (WGS) entry which is preliminary data.</text>
</comment>
<keyword evidence="2" id="KW-0472">Membrane</keyword>
<proteinExistence type="predicted"/>
<keyword evidence="2" id="KW-1133">Transmembrane helix</keyword>
<evidence type="ECO:0000256" key="1">
    <source>
        <dbReference type="SAM" id="MobiDB-lite"/>
    </source>
</evidence>
<evidence type="ECO:0000313" key="3">
    <source>
        <dbReference type="EMBL" id="KAJ1996385.1"/>
    </source>
</evidence>
<feature type="transmembrane region" description="Helical" evidence="2">
    <location>
        <begin position="117"/>
        <end position="141"/>
    </location>
</feature>
<feature type="compositionally biased region" description="Low complexity" evidence="1">
    <location>
        <begin position="34"/>
        <end position="43"/>
    </location>
</feature>
<evidence type="ECO:0000256" key="2">
    <source>
        <dbReference type="SAM" id="Phobius"/>
    </source>
</evidence>
<sequence>MQESNKVDDVIHASTPTRNSTTPTQPKASPPSSPSSSSHSASKHTVVAVVTVVVDGETILSSQTTVEDDSSADNSNGSNVTDDTADGTPFTSTLVQDGSTIIVTGIRDANDGVKSSGVSLASTIAISAMLGSVVSAAMLVMF</sequence>
<dbReference type="Proteomes" id="UP001151295">
    <property type="component" value="Unassembled WGS sequence"/>
</dbReference>
<organism evidence="3 4">
    <name type="scientific">Coemansia umbellata</name>
    <dbReference type="NCBI Taxonomy" id="1424467"/>
    <lineage>
        <taxon>Eukaryota</taxon>
        <taxon>Fungi</taxon>
        <taxon>Fungi incertae sedis</taxon>
        <taxon>Zoopagomycota</taxon>
        <taxon>Kickxellomycotina</taxon>
        <taxon>Kickxellomycetes</taxon>
        <taxon>Kickxellales</taxon>
        <taxon>Kickxellaceae</taxon>
        <taxon>Coemansia</taxon>
    </lineage>
</organism>
<evidence type="ECO:0000313" key="4">
    <source>
        <dbReference type="Proteomes" id="UP001151295"/>
    </source>
</evidence>
<reference evidence="3" key="1">
    <citation type="submission" date="2022-07" db="EMBL/GenBank/DDBJ databases">
        <title>Phylogenomic reconstructions and comparative analyses of Kickxellomycotina fungi.</title>
        <authorList>
            <person name="Reynolds N.K."/>
            <person name="Stajich J.E."/>
            <person name="Barry K."/>
            <person name="Grigoriev I.V."/>
            <person name="Crous P."/>
            <person name="Smith M.E."/>
        </authorList>
    </citation>
    <scope>NUCLEOTIDE SEQUENCE</scope>
    <source>
        <strain evidence="3">BCRC 34882</strain>
    </source>
</reference>